<reference evidence="1 2" key="1">
    <citation type="journal article" date="2014" name="Nat. Genet.">
        <title>Genome and transcriptome of the porcine whipworm Trichuris suis.</title>
        <authorList>
            <person name="Jex A.R."/>
            <person name="Nejsum P."/>
            <person name="Schwarz E.M."/>
            <person name="Hu L."/>
            <person name="Young N.D."/>
            <person name="Hall R.S."/>
            <person name="Korhonen P.K."/>
            <person name="Liao S."/>
            <person name="Thamsborg S."/>
            <person name="Xia J."/>
            <person name="Xu P."/>
            <person name="Wang S."/>
            <person name="Scheerlinck J.P."/>
            <person name="Hofmann A."/>
            <person name="Sternberg P.W."/>
            <person name="Wang J."/>
            <person name="Gasser R.B."/>
        </authorList>
    </citation>
    <scope>NUCLEOTIDE SEQUENCE [LARGE SCALE GENOMIC DNA]</scope>
    <source>
        <strain evidence="1">DCEP-RM93M</strain>
    </source>
</reference>
<proteinExistence type="predicted"/>
<evidence type="ECO:0000313" key="2">
    <source>
        <dbReference type="Proteomes" id="UP000030764"/>
    </source>
</evidence>
<keyword evidence="2" id="KW-1185">Reference proteome</keyword>
<organism evidence="1 2">
    <name type="scientific">Trichuris suis</name>
    <name type="common">pig whipworm</name>
    <dbReference type="NCBI Taxonomy" id="68888"/>
    <lineage>
        <taxon>Eukaryota</taxon>
        <taxon>Metazoa</taxon>
        <taxon>Ecdysozoa</taxon>
        <taxon>Nematoda</taxon>
        <taxon>Enoplea</taxon>
        <taxon>Dorylaimia</taxon>
        <taxon>Trichinellida</taxon>
        <taxon>Trichuridae</taxon>
        <taxon>Trichuris</taxon>
    </lineage>
</organism>
<name>A0A085LPR3_9BILA</name>
<gene>
    <name evidence="1" type="ORF">M513_12149</name>
</gene>
<evidence type="ECO:0000313" key="1">
    <source>
        <dbReference type="EMBL" id="KFD46959.1"/>
    </source>
</evidence>
<accession>A0A085LPR3</accession>
<protein>
    <submittedName>
        <fullName evidence="1">Uncharacterized protein</fullName>
    </submittedName>
</protein>
<sequence>MERALAASAIAEHAAHCSGSLQGRVLCKESHLPLRRIKEALFIRHNTNINRDNGVDISAIWGNIINATKCCLIQKLTNQNCSKIGQSASRQLDQPAPVITSCANQPFRLLRTRKVRCLLWDAFSQLYVLCLCYFTEIVDNGLVCNRSQRRTGCSESSDSYTQLYVIKAALPPQVFCCSFGPTIVRYRPLWSAENYH</sequence>
<dbReference type="AlphaFoldDB" id="A0A085LPR3"/>
<dbReference type="Proteomes" id="UP000030764">
    <property type="component" value="Unassembled WGS sequence"/>
</dbReference>
<dbReference type="EMBL" id="KL363345">
    <property type="protein sequence ID" value="KFD46959.1"/>
    <property type="molecule type" value="Genomic_DNA"/>
</dbReference>